<evidence type="ECO:0000313" key="2">
    <source>
        <dbReference type="EMBL" id="HGU47143.1"/>
    </source>
</evidence>
<sequence>MNFLNILDLTPLKICLKEKRLKIFLLFTKDMGEIRTPQKVKVVIGYITSDVKLIEEVNRILFPLLGEEDFKSEIIDFNFTDYYQEEMGKDLKRQWVSYKNLVMPDFLPDLKIKTNEIEDKFKENEKRRINIDPGILTLNNFILATTKNYAHRIYLRDGIYAEVTLIYQHKKFHNLNWTYPDYQQDFFHNFLLKVRKIYIEDLKKICYSKEGNENEIY</sequence>
<dbReference type="InterPro" id="IPR025529">
    <property type="entry name" value="DUF4416"/>
</dbReference>
<name>A0A7C4S2F0_UNCW3</name>
<dbReference type="Pfam" id="PF14385">
    <property type="entry name" value="DUF4416"/>
    <property type="match status" value="1"/>
</dbReference>
<organism evidence="2">
    <name type="scientific">candidate division WOR-3 bacterium</name>
    <dbReference type="NCBI Taxonomy" id="2052148"/>
    <lineage>
        <taxon>Bacteria</taxon>
        <taxon>Bacteria division WOR-3</taxon>
    </lineage>
</organism>
<accession>A0A7C4S2F0</accession>
<gene>
    <name evidence="2" type="ORF">ENT60_01075</name>
    <name evidence="1" type="ORF">ENU28_03825</name>
</gene>
<dbReference type="AlphaFoldDB" id="A0A7C4S2F0"/>
<dbReference type="EMBL" id="DSZH01000050">
    <property type="protein sequence ID" value="HGU47143.1"/>
    <property type="molecule type" value="Genomic_DNA"/>
</dbReference>
<protein>
    <submittedName>
        <fullName evidence="2">DUF4416 family protein</fullName>
    </submittedName>
</protein>
<dbReference type="EMBL" id="DTBX01000134">
    <property type="protein sequence ID" value="HGQ55577.1"/>
    <property type="molecule type" value="Genomic_DNA"/>
</dbReference>
<reference evidence="2" key="1">
    <citation type="journal article" date="2020" name="mSystems">
        <title>Genome- and Community-Level Interaction Insights into Carbon Utilization and Element Cycling Functions of Hydrothermarchaeota in Hydrothermal Sediment.</title>
        <authorList>
            <person name="Zhou Z."/>
            <person name="Liu Y."/>
            <person name="Xu W."/>
            <person name="Pan J."/>
            <person name="Luo Z.H."/>
            <person name="Li M."/>
        </authorList>
    </citation>
    <scope>NUCLEOTIDE SEQUENCE [LARGE SCALE GENOMIC DNA]</scope>
    <source>
        <strain evidence="2">SpSt-594</strain>
        <strain evidence="1">SpSt-655</strain>
    </source>
</reference>
<evidence type="ECO:0000313" key="1">
    <source>
        <dbReference type="EMBL" id="HGQ55577.1"/>
    </source>
</evidence>
<proteinExistence type="predicted"/>
<comment type="caution">
    <text evidence="2">The sequence shown here is derived from an EMBL/GenBank/DDBJ whole genome shotgun (WGS) entry which is preliminary data.</text>
</comment>